<keyword evidence="1" id="KW-1015">Disulfide bond</keyword>
<evidence type="ECO:0000313" key="4">
    <source>
        <dbReference type="EMBL" id="CAI6347861.1"/>
    </source>
</evidence>
<dbReference type="PRINTS" id="PR00722">
    <property type="entry name" value="CHYMOTRYPSIN"/>
</dbReference>
<dbReference type="FunFam" id="2.40.10.10:FF:000002">
    <property type="entry name" value="Transmembrane protease serine"/>
    <property type="match status" value="1"/>
</dbReference>
<organism evidence="4 5">
    <name type="scientific">Macrosiphum euphorbiae</name>
    <name type="common">potato aphid</name>
    <dbReference type="NCBI Taxonomy" id="13131"/>
    <lineage>
        <taxon>Eukaryota</taxon>
        <taxon>Metazoa</taxon>
        <taxon>Ecdysozoa</taxon>
        <taxon>Arthropoda</taxon>
        <taxon>Hexapoda</taxon>
        <taxon>Insecta</taxon>
        <taxon>Pterygota</taxon>
        <taxon>Neoptera</taxon>
        <taxon>Paraneoptera</taxon>
        <taxon>Hemiptera</taxon>
        <taxon>Sternorrhyncha</taxon>
        <taxon>Aphidomorpha</taxon>
        <taxon>Aphidoidea</taxon>
        <taxon>Aphididae</taxon>
        <taxon>Macrosiphini</taxon>
        <taxon>Macrosiphum</taxon>
    </lineage>
</organism>
<dbReference type="EMBL" id="CARXXK010000001">
    <property type="protein sequence ID" value="CAI6347861.1"/>
    <property type="molecule type" value="Genomic_DNA"/>
</dbReference>
<evidence type="ECO:0000259" key="3">
    <source>
        <dbReference type="PROSITE" id="PS50240"/>
    </source>
</evidence>
<dbReference type="GO" id="GO:0006508">
    <property type="term" value="P:proteolysis"/>
    <property type="evidence" value="ECO:0007669"/>
    <property type="project" value="InterPro"/>
</dbReference>
<gene>
    <name evidence="4" type="ORF">MEUPH1_LOCUS4599</name>
</gene>
<name>A0AAV0VYM6_9HEMI</name>
<evidence type="ECO:0000256" key="2">
    <source>
        <dbReference type="ARBA" id="ARBA00024195"/>
    </source>
</evidence>
<reference evidence="4 5" key="1">
    <citation type="submission" date="2023-01" db="EMBL/GenBank/DDBJ databases">
        <authorList>
            <person name="Whitehead M."/>
        </authorList>
    </citation>
    <scope>NUCLEOTIDE SEQUENCE [LARGE SCALE GENOMIC DNA]</scope>
</reference>
<evidence type="ECO:0000256" key="1">
    <source>
        <dbReference type="ARBA" id="ARBA00023157"/>
    </source>
</evidence>
<dbReference type="Pfam" id="PF00089">
    <property type="entry name" value="Trypsin"/>
    <property type="match status" value="1"/>
</dbReference>
<dbReference type="PROSITE" id="PS50240">
    <property type="entry name" value="TRYPSIN_DOM"/>
    <property type="match status" value="1"/>
</dbReference>
<dbReference type="InterPro" id="IPR001314">
    <property type="entry name" value="Peptidase_S1A"/>
</dbReference>
<dbReference type="InterPro" id="IPR051487">
    <property type="entry name" value="Ser/Thr_Proteases_Immune/Dev"/>
</dbReference>
<keyword evidence="5" id="KW-1185">Reference proteome</keyword>
<comment type="similarity">
    <text evidence="2">Belongs to the peptidase S1 family. CLIP subfamily.</text>
</comment>
<dbReference type="PANTHER" id="PTHR24256">
    <property type="entry name" value="TRYPTASE-RELATED"/>
    <property type="match status" value="1"/>
</dbReference>
<dbReference type="Proteomes" id="UP001160148">
    <property type="component" value="Unassembled WGS sequence"/>
</dbReference>
<dbReference type="InterPro" id="IPR043504">
    <property type="entry name" value="Peptidase_S1_PA_chymotrypsin"/>
</dbReference>
<comment type="caution">
    <text evidence="4">The sequence shown here is derived from an EMBL/GenBank/DDBJ whole genome shotgun (WGS) entry which is preliminary data.</text>
</comment>
<dbReference type="InterPro" id="IPR009003">
    <property type="entry name" value="Peptidase_S1_PA"/>
</dbReference>
<dbReference type="PROSITE" id="PS00135">
    <property type="entry name" value="TRYPSIN_SER"/>
    <property type="match status" value="1"/>
</dbReference>
<dbReference type="SUPFAM" id="SSF50494">
    <property type="entry name" value="Trypsin-like serine proteases"/>
    <property type="match status" value="1"/>
</dbReference>
<proteinExistence type="inferred from homology"/>
<dbReference type="GO" id="GO:0004252">
    <property type="term" value="F:serine-type endopeptidase activity"/>
    <property type="evidence" value="ECO:0007669"/>
    <property type="project" value="InterPro"/>
</dbReference>
<dbReference type="SMART" id="SM00020">
    <property type="entry name" value="Tryp_SPc"/>
    <property type="match status" value="1"/>
</dbReference>
<dbReference type="Gene3D" id="2.40.10.10">
    <property type="entry name" value="Trypsin-like serine proteases"/>
    <property type="match status" value="1"/>
</dbReference>
<dbReference type="CDD" id="cd00190">
    <property type="entry name" value="Tryp_SPc"/>
    <property type="match status" value="1"/>
</dbReference>
<dbReference type="AlphaFoldDB" id="A0AAV0VYM6"/>
<feature type="domain" description="Peptidase S1" evidence="3">
    <location>
        <begin position="16"/>
        <end position="271"/>
    </location>
</feature>
<sequence>MCCKQNIPFFVPTGPVNGGESTKSRFWALGVSFDTTVLPKHIFDTHWCIVLETPVCLITEFLEISFINYILDTIHIIEFFRVTVRLGDLNLDPNVTDGSEPIDIPISQIMVHEQYNEKQSYINDIALLKLEKSVIFNELIQPICLPVLSHHRSNKLLDSAPFVAGWGSESLKGPLSSVLMEIQVPVIDNAECKRAYYYSKKIIIDDRIICAGSGEKDACHGDSGSPLMWPSGSQYYLVGVVSAGFNCGVPEYPGVYTRVSYFVDWIVDKMNNS</sequence>
<dbReference type="InterPro" id="IPR001254">
    <property type="entry name" value="Trypsin_dom"/>
</dbReference>
<evidence type="ECO:0000313" key="5">
    <source>
        <dbReference type="Proteomes" id="UP001160148"/>
    </source>
</evidence>
<accession>A0AAV0VYM6</accession>
<protein>
    <recommendedName>
        <fullName evidence="3">Peptidase S1 domain-containing protein</fullName>
    </recommendedName>
</protein>
<dbReference type="InterPro" id="IPR033116">
    <property type="entry name" value="TRYPSIN_SER"/>
</dbReference>